<dbReference type="AlphaFoldDB" id="A0A7M2YW53"/>
<evidence type="ECO:0000259" key="1">
    <source>
        <dbReference type="Pfam" id="PF00144"/>
    </source>
</evidence>
<dbReference type="PANTHER" id="PTHR43319">
    <property type="entry name" value="BETA-LACTAMASE-RELATED"/>
    <property type="match status" value="1"/>
</dbReference>
<evidence type="ECO:0000313" key="3">
    <source>
        <dbReference type="Proteomes" id="UP000254134"/>
    </source>
</evidence>
<dbReference type="OrthoDB" id="9809635at2"/>
<evidence type="ECO:0000313" key="2">
    <source>
        <dbReference type="EMBL" id="RDI74372.1"/>
    </source>
</evidence>
<dbReference type="InterPro" id="IPR052907">
    <property type="entry name" value="Beta-lactamase/esterase"/>
</dbReference>
<dbReference type="InterPro" id="IPR001466">
    <property type="entry name" value="Beta-lactam-related"/>
</dbReference>
<comment type="caution">
    <text evidence="2">The sequence shown here is derived from an EMBL/GenBank/DDBJ whole genome shotgun (WGS) entry which is preliminary data.</text>
</comment>
<accession>A0A7M2YW53</accession>
<dbReference type="Pfam" id="PF00144">
    <property type="entry name" value="Beta-lactamase"/>
    <property type="match status" value="1"/>
</dbReference>
<dbReference type="PANTHER" id="PTHR43319:SF3">
    <property type="entry name" value="BETA-LACTAMASE-RELATED DOMAIN-CONTAINING PROTEIN"/>
    <property type="match status" value="1"/>
</dbReference>
<keyword evidence="3" id="KW-1185">Reference proteome</keyword>
<reference evidence="3" key="2">
    <citation type="journal article" date="2019" name="MicrobiologyOpen">
        <title>High-quality draft genome sequence of Gaiella occulta isolated from a 150 meter deep mineral water borehole and comparison with the genome sequences of other deep-branching lineages of the phylum Actinobacteria.</title>
        <authorList>
            <person name="Severino R."/>
            <person name="Froufe H.J.C."/>
            <person name="Barroso C."/>
            <person name="Albuquerque L."/>
            <person name="Lobo-da-Cunha A."/>
            <person name="da Costa M.S."/>
            <person name="Egas C."/>
        </authorList>
    </citation>
    <scope>NUCLEOTIDE SEQUENCE [LARGE SCALE GENOMIC DNA]</scope>
    <source>
        <strain evidence="3">F2-233</strain>
    </source>
</reference>
<proteinExistence type="predicted"/>
<sequence length="401" mass="42458">MRGHREAATPIDGTVAAGFEPVRETFAANFAERGEVGAAFAAYVDGQKVVDLWGGDARPGAPWSENTLCLVWSTTKGATALAAQILAERGQLDVDAPVARYWPEFAVNGKESVTVRDVLTHAAGLPYWEGYRELVTLDSSEGWGRSEDIARALAAAAPVVEPGAVHGYHAVTYGWLLGELVRRITGASLGEFFRVEVAEPLGLSFWIGLPPEEHGRVADLLSAPPVDDPELAAMMEAAMGPDALTGRALLVGPGGGVDHAAETANAVEFRAAEVPAANGVTDARSLARMYAMLAMGGELDGVRIVSPQSIAAHTIERYRGDDVVLASEKRYALGYMRPYPPAEVFGPNDEAFGHPGMGGSLGFADPVARVGFGYVMNQMMPGIQVDPRARALADALYASLR</sequence>
<organism evidence="2 3">
    <name type="scientific">Gaiella occulta</name>
    <dbReference type="NCBI Taxonomy" id="1002870"/>
    <lineage>
        <taxon>Bacteria</taxon>
        <taxon>Bacillati</taxon>
        <taxon>Actinomycetota</taxon>
        <taxon>Thermoleophilia</taxon>
        <taxon>Gaiellales</taxon>
        <taxon>Gaiellaceae</taxon>
        <taxon>Gaiella</taxon>
    </lineage>
</organism>
<dbReference type="Gene3D" id="3.40.710.10">
    <property type="entry name" value="DD-peptidase/beta-lactamase superfamily"/>
    <property type="match status" value="1"/>
</dbReference>
<dbReference type="EMBL" id="QQZY01000004">
    <property type="protein sequence ID" value="RDI74372.1"/>
    <property type="molecule type" value="Genomic_DNA"/>
</dbReference>
<dbReference type="InterPro" id="IPR012338">
    <property type="entry name" value="Beta-lactam/transpept-like"/>
</dbReference>
<dbReference type="RefSeq" id="WP_114796369.1">
    <property type="nucleotide sequence ID" value="NZ_QQZY01000004.1"/>
</dbReference>
<dbReference type="Proteomes" id="UP000254134">
    <property type="component" value="Unassembled WGS sequence"/>
</dbReference>
<reference evidence="2 3" key="1">
    <citation type="submission" date="2018-07" db="EMBL/GenBank/DDBJ databases">
        <title>High-quality-draft genome sequence of Gaiella occulta.</title>
        <authorList>
            <person name="Severino R."/>
            <person name="Froufe H.J.C."/>
            <person name="Rainey F.A."/>
            <person name="Barroso C."/>
            <person name="Albuquerque L."/>
            <person name="Lobo-Da-Cunha A."/>
            <person name="Da Costa M.S."/>
            <person name="Egas C."/>
        </authorList>
    </citation>
    <scope>NUCLEOTIDE SEQUENCE [LARGE SCALE GENOMIC DNA]</scope>
    <source>
        <strain evidence="2 3">F2-233</strain>
    </source>
</reference>
<gene>
    <name evidence="2" type="ORF">Gocc_1948</name>
</gene>
<protein>
    <submittedName>
        <fullName evidence="2">Beta-lactamase class C/penicillin binding protein</fullName>
    </submittedName>
</protein>
<feature type="domain" description="Beta-lactamase-related" evidence="1">
    <location>
        <begin position="26"/>
        <end position="393"/>
    </location>
</feature>
<dbReference type="SUPFAM" id="SSF56601">
    <property type="entry name" value="beta-lactamase/transpeptidase-like"/>
    <property type="match status" value="1"/>
</dbReference>
<name>A0A7M2YW53_9ACTN</name>